<keyword evidence="2" id="KW-1185">Reference proteome</keyword>
<sequence length="105" mass="11422">MAIEGTLELENGNGGIKNGENLVDADEDDAGVSVEMTFSDIMIPSWKEQLTFRAFVVSAMLGVMLSLCQDLDKGVGAVWDVEASIYETGEYGNPNVCCCYFRGRI</sequence>
<protein>
    <submittedName>
        <fullName evidence="1">Uncharacterized protein</fullName>
    </submittedName>
</protein>
<gene>
    <name evidence="1" type="ORF">E3N88_17083</name>
</gene>
<reference evidence="1 2" key="1">
    <citation type="submission" date="2019-05" db="EMBL/GenBank/DDBJ databases">
        <title>Mikania micrantha, genome provides insights into the molecular mechanism of rapid growth.</title>
        <authorList>
            <person name="Liu B."/>
        </authorList>
    </citation>
    <scope>NUCLEOTIDE SEQUENCE [LARGE SCALE GENOMIC DNA]</scope>
    <source>
        <strain evidence="1">NLD-2019</strain>
        <tissue evidence="1">Leaf</tissue>
    </source>
</reference>
<dbReference type="AlphaFoldDB" id="A0A5N6NTU6"/>
<proteinExistence type="predicted"/>
<name>A0A5N6NTU6_9ASTR</name>
<evidence type="ECO:0000313" key="2">
    <source>
        <dbReference type="Proteomes" id="UP000326396"/>
    </source>
</evidence>
<dbReference type="EMBL" id="SZYD01000009">
    <property type="protein sequence ID" value="KAD5317137.1"/>
    <property type="molecule type" value="Genomic_DNA"/>
</dbReference>
<accession>A0A5N6NTU6</accession>
<dbReference type="Proteomes" id="UP000326396">
    <property type="component" value="Linkage Group LG17"/>
</dbReference>
<organism evidence="1 2">
    <name type="scientific">Mikania micrantha</name>
    <name type="common">bitter vine</name>
    <dbReference type="NCBI Taxonomy" id="192012"/>
    <lineage>
        <taxon>Eukaryota</taxon>
        <taxon>Viridiplantae</taxon>
        <taxon>Streptophyta</taxon>
        <taxon>Embryophyta</taxon>
        <taxon>Tracheophyta</taxon>
        <taxon>Spermatophyta</taxon>
        <taxon>Magnoliopsida</taxon>
        <taxon>eudicotyledons</taxon>
        <taxon>Gunneridae</taxon>
        <taxon>Pentapetalae</taxon>
        <taxon>asterids</taxon>
        <taxon>campanulids</taxon>
        <taxon>Asterales</taxon>
        <taxon>Asteraceae</taxon>
        <taxon>Asteroideae</taxon>
        <taxon>Heliantheae alliance</taxon>
        <taxon>Eupatorieae</taxon>
        <taxon>Mikania</taxon>
    </lineage>
</organism>
<comment type="caution">
    <text evidence="1">The sequence shown here is derived from an EMBL/GenBank/DDBJ whole genome shotgun (WGS) entry which is preliminary data.</text>
</comment>
<evidence type="ECO:0000313" key="1">
    <source>
        <dbReference type="EMBL" id="KAD5317137.1"/>
    </source>
</evidence>